<dbReference type="Gene3D" id="2.10.50.10">
    <property type="entry name" value="Tumor Necrosis Factor Receptor, subunit A, domain 2"/>
    <property type="match status" value="2"/>
</dbReference>
<organism evidence="13 14">
    <name type="scientific">Stylophora pistillata</name>
    <name type="common">Smooth cauliflower coral</name>
    <dbReference type="NCBI Taxonomy" id="50429"/>
    <lineage>
        <taxon>Eukaryota</taxon>
        <taxon>Metazoa</taxon>
        <taxon>Cnidaria</taxon>
        <taxon>Anthozoa</taxon>
        <taxon>Hexacorallia</taxon>
        <taxon>Scleractinia</taxon>
        <taxon>Astrocoeniina</taxon>
        <taxon>Pocilloporidae</taxon>
        <taxon>Stylophora</taxon>
    </lineage>
</organism>
<feature type="transmembrane region" description="Helical" evidence="10">
    <location>
        <begin position="338"/>
        <end position="359"/>
    </location>
</feature>
<reference evidence="14" key="1">
    <citation type="journal article" date="2017" name="bioRxiv">
        <title>Comparative analysis of the genomes of Stylophora pistillata and Acropora digitifera provides evidence for extensive differences between species of corals.</title>
        <authorList>
            <person name="Voolstra C.R."/>
            <person name="Li Y."/>
            <person name="Liew Y.J."/>
            <person name="Baumgarten S."/>
            <person name="Zoccola D."/>
            <person name="Flot J.-F."/>
            <person name="Tambutte S."/>
            <person name="Allemand D."/>
            <person name="Aranda M."/>
        </authorList>
    </citation>
    <scope>NUCLEOTIDE SEQUENCE [LARGE SCALE GENOMIC DNA]</scope>
</reference>
<gene>
    <name evidence="13" type="primary">Unc5b</name>
    <name evidence="13" type="ORF">AWC38_SpisGene14714</name>
</gene>
<sequence>MAKTLSFFFLLSFFIIYVCAASYSLRCRWNQFKVEDVMGNYSCISCPKCPPGYGLTPQCNNLVKYGTRIECKKCELGKTYSMAHDIRSCSPCGICADHEREIKKCNFTSNSVCGQCDKGFYSEGLTGDCQPCSFCCSFLPNHTETSNSVKDECKNMPFYQRCDANAIHCQAPKCRDNQYLVVTNKKGSAHCVDCKSCPAGTSPSIPCGSGHILESIDDVKCMKCSLGKTYSEKPGTHPCKTCSATCSVGQIEMTPCNLTHDRVCGNCNKGFYSMNGTECKPCSACCGDEKDVQIPECVRHSMPKSTQCSYTQRSITVCQEGSKIGTVIEQKTTITTTLLTVMIVGIIFAIMASLLLGYLKYRKNRGSLSRFFYAKLQPSLEEVPHGHSLSISLEEPIAHGAQETLSFDKSGVLVQFSDTESFFNDAQEIRLEICWDVYCMLSPQSGEVQLSPVIKFHPYGKQLSKPVQVRIPHSALVFLSNDWEITLKSSLPHNETIWWKKENQFEVHNNEVSFQVDNLSSYVVNGTSMDNGKPTKKRLQCAVFGGEGTVGMDYTAYLYVFDDCEASLEKIMQEERSSGRILLGSPQSIYVETVAIETAIKISVKQPVEGWTVGEIKPECITQKHLKESYQMIPRAEIVFKHDNGRNRDFLCIFELTTGDSTTTICAVASIKEDPFRRPEERQPSFSNDRHRLVTGRNSCDPVIINEEKASLYLEKLPKEVFHTVCMTLDRPLKGKGNWRHVGASLGFSEEEIQRFRDEILTPEGSPSMVMLGALIARQPLFTVAELVHILQARNVKRFDVVEILEPYLYEPIPV</sequence>
<protein>
    <submittedName>
        <fullName evidence="13">Netrin receptor UNC5B</fullName>
    </submittedName>
</protein>
<dbReference type="GO" id="GO:0043123">
    <property type="term" value="P:positive regulation of canonical NF-kappaB signal transduction"/>
    <property type="evidence" value="ECO:0007669"/>
    <property type="project" value="InterPro"/>
</dbReference>
<dbReference type="Pfam" id="PF17217">
    <property type="entry name" value="UPA"/>
    <property type="match status" value="1"/>
</dbReference>
<evidence type="ECO:0000256" key="1">
    <source>
        <dbReference type="ARBA" id="ARBA00004167"/>
    </source>
</evidence>
<keyword evidence="3" id="KW-0677">Repeat</keyword>
<dbReference type="Gene3D" id="2.60.220.30">
    <property type="match status" value="1"/>
</dbReference>
<dbReference type="PROSITE" id="PS00652">
    <property type="entry name" value="TNFR_NGFR_1"/>
    <property type="match status" value="2"/>
</dbReference>
<dbReference type="InterPro" id="IPR001368">
    <property type="entry name" value="TNFR/NGFR_Cys_rich_reg"/>
</dbReference>
<evidence type="ECO:0000256" key="6">
    <source>
        <dbReference type="ARBA" id="ARBA00023157"/>
    </source>
</evidence>
<dbReference type="OrthoDB" id="5986884at2759"/>
<evidence type="ECO:0000313" key="14">
    <source>
        <dbReference type="Proteomes" id="UP000225706"/>
    </source>
</evidence>
<dbReference type="SUPFAM" id="SSF47986">
    <property type="entry name" value="DEATH domain"/>
    <property type="match status" value="1"/>
</dbReference>
<feature type="disulfide bond" evidence="9">
    <location>
        <begin position="95"/>
        <end position="113"/>
    </location>
</feature>
<keyword evidence="8" id="KW-0325">Glycoprotein</keyword>
<dbReference type="STRING" id="50429.A0A2B4RX21"/>
<name>A0A2B4RX21_STYPI</name>
<dbReference type="SMART" id="SM00208">
    <property type="entry name" value="TNFR"/>
    <property type="match status" value="3"/>
</dbReference>
<dbReference type="Gene3D" id="1.10.533.10">
    <property type="entry name" value="Death Domain, Fas"/>
    <property type="match status" value="1"/>
</dbReference>
<dbReference type="InterPro" id="IPR033772">
    <property type="entry name" value="UPA"/>
</dbReference>
<keyword evidence="11" id="KW-0732">Signal</keyword>
<comment type="caution">
    <text evidence="13">The sequence shown here is derived from an EMBL/GenBank/DDBJ whole genome shotgun (WGS) entry which is preliminary data.</text>
</comment>
<feature type="disulfide bond" evidence="9">
    <location>
        <begin position="74"/>
        <end position="89"/>
    </location>
</feature>
<evidence type="ECO:0000256" key="7">
    <source>
        <dbReference type="ARBA" id="ARBA00023170"/>
    </source>
</evidence>
<evidence type="ECO:0000256" key="5">
    <source>
        <dbReference type="ARBA" id="ARBA00023136"/>
    </source>
</evidence>
<dbReference type="Proteomes" id="UP000225706">
    <property type="component" value="Unassembled WGS sequence"/>
</dbReference>
<feature type="disulfide bond" evidence="9">
    <location>
        <begin position="246"/>
        <end position="264"/>
    </location>
</feature>
<dbReference type="CDD" id="cd00185">
    <property type="entry name" value="TNFRSF"/>
    <property type="match status" value="1"/>
</dbReference>
<dbReference type="Pfam" id="PF00020">
    <property type="entry name" value="TNFR_c6"/>
    <property type="match status" value="2"/>
</dbReference>
<dbReference type="PANTHER" id="PTHR12120">
    <property type="entry name" value="TNFR-CYS DOMAIN-CONTAINING PROTEIN"/>
    <property type="match status" value="1"/>
</dbReference>
<dbReference type="AlphaFoldDB" id="A0A2B4RX21"/>
<feature type="domain" description="TNFR-Cys" evidence="12">
    <location>
        <begin position="223"/>
        <end position="264"/>
    </location>
</feature>
<comment type="caution">
    <text evidence="9">Lacks conserved residue(s) required for the propagation of feature annotation.</text>
</comment>
<feature type="disulfide bond" evidence="9">
    <location>
        <begin position="92"/>
        <end position="105"/>
    </location>
</feature>
<feature type="disulfide bond" evidence="9">
    <location>
        <begin position="224"/>
        <end position="239"/>
    </location>
</feature>
<evidence type="ECO:0000256" key="10">
    <source>
        <dbReference type="SAM" id="Phobius"/>
    </source>
</evidence>
<accession>A0A2B4RX21</accession>
<feature type="signal peptide" evidence="11">
    <location>
        <begin position="1"/>
        <end position="20"/>
    </location>
</feature>
<feature type="chain" id="PRO_5012473783" evidence="11">
    <location>
        <begin position="21"/>
        <end position="815"/>
    </location>
</feature>
<feature type="repeat" description="TNFR-Cys" evidence="9">
    <location>
        <begin position="73"/>
        <end position="113"/>
    </location>
</feature>
<evidence type="ECO:0000256" key="8">
    <source>
        <dbReference type="ARBA" id="ARBA00023180"/>
    </source>
</evidence>
<keyword evidence="7 13" id="KW-0675">Receptor</keyword>
<keyword evidence="5 10" id="KW-0472">Membrane</keyword>
<evidence type="ECO:0000256" key="9">
    <source>
        <dbReference type="PROSITE-ProRule" id="PRU00206"/>
    </source>
</evidence>
<dbReference type="PANTHER" id="PTHR12120:SF10">
    <property type="entry name" value="TNFR-CYS DOMAIN-CONTAINING PROTEIN"/>
    <property type="match status" value="1"/>
</dbReference>
<evidence type="ECO:0000313" key="13">
    <source>
        <dbReference type="EMBL" id="PFX20795.1"/>
    </source>
</evidence>
<feature type="domain" description="TNFR-Cys" evidence="12">
    <location>
        <begin position="73"/>
        <end position="113"/>
    </location>
</feature>
<dbReference type="GO" id="GO:0005886">
    <property type="term" value="C:plasma membrane"/>
    <property type="evidence" value="ECO:0007669"/>
    <property type="project" value="TreeGrafter"/>
</dbReference>
<dbReference type="InterPro" id="IPR047526">
    <property type="entry name" value="TNR19/27/EDAR"/>
</dbReference>
<evidence type="ECO:0000256" key="3">
    <source>
        <dbReference type="ARBA" id="ARBA00022737"/>
    </source>
</evidence>
<evidence type="ECO:0000259" key="12">
    <source>
        <dbReference type="PROSITE" id="PS50050"/>
    </source>
</evidence>
<dbReference type="GO" id="GO:0046330">
    <property type="term" value="P:positive regulation of JNK cascade"/>
    <property type="evidence" value="ECO:0007669"/>
    <property type="project" value="InterPro"/>
</dbReference>
<proteinExistence type="predicted"/>
<evidence type="ECO:0000256" key="4">
    <source>
        <dbReference type="ARBA" id="ARBA00022989"/>
    </source>
</evidence>
<dbReference type="InterPro" id="IPR011029">
    <property type="entry name" value="DEATH-like_dom_sf"/>
</dbReference>
<keyword evidence="2 10" id="KW-0812">Transmembrane</keyword>
<keyword evidence="14" id="KW-1185">Reference proteome</keyword>
<evidence type="ECO:0000256" key="11">
    <source>
        <dbReference type="SAM" id="SignalP"/>
    </source>
</evidence>
<dbReference type="GO" id="GO:0038023">
    <property type="term" value="F:signaling receptor activity"/>
    <property type="evidence" value="ECO:0007669"/>
    <property type="project" value="InterPro"/>
</dbReference>
<keyword evidence="4 10" id="KW-1133">Transmembrane helix</keyword>
<dbReference type="PROSITE" id="PS50050">
    <property type="entry name" value="TNFR_NGFR_2"/>
    <property type="match status" value="2"/>
</dbReference>
<dbReference type="InterPro" id="IPR000906">
    <property type="entry name" value="ZU5_dom"/>
</dbReference>
<dbReference type="CDD" id="cd01670">
    <property type="entry name" value="Death"/>
    <property type="match status" value="1"/>
</dbReference>
<keyword evidence="6 9" id="KW-1015">Disulfide bond</keyword>
<comment type="subcellular location">
    <subcellularLocation>
        <location evidence="1">Membrane</location>
        <topology evidence="1">Single-pass membrane protein</topology>
    </subcellularLocation>
</comment>
<dbReference type="Pfam" id="PF00791">
    <property type="entry name" value="ZU5"/>
    <property type="match status" value="1"/>
</dbReference>
<evidence type="ECO:0000256" key="2">
    <source>
        <dbReference type="ARBA" id="ARBA00022692"/>
    </source>
</evidence>
<dbReference type="EMBL" id="LSMT01000302">
    <property type="protein sequence ID" value="PFX20795.1"/>
    <property type="molecule type" value="Genomic_DNA"/>
</dbReference>
<feature type="repeat" description="TNFR-Cys" evidence="9">
    <location>
        <begin position="223"/>
        <end position="264"/>
    </location>
</feature>